<evidence type="ECO:0000256" key="7">
    <source>
        <dbReference type="ARBA" id="ARBA00022927"/>
    </source>
</evidence>
<evidence type="ECO:0000313" key="12">
    <source>
        <dbReference type="Proteomes" id="UP000320516"/>
    </source>
</evidence>
<dbReference type="InterPro" id="IPR037682">
    <property type="entry name" value="TonB_C"/>
</dbReference>
<feature type="domain" description="TonB C-terminal" evidence="10">
    <location>
        <begin position="272"/>
        <end position="370"/>
    </location>
</feature>
<evidence type="ECO:0000259" key="10">
    <source>
        <dbReference type="PROSITE" id="PS52015"/>
    </source>
</evidence>
<dbReference type="AlphaFoldDB" id="A0A560JVA6"/>
<dbReference type="InterPro" id="IPR051045">
    <property type="entry name" value="TonB-dependent_transducer"/>
</dbReference>
<dbReference type="PROSITE" id="PS52015">
    <property type="entry name" value="TONB_CTD"/>
    <property type="match status" value="3"/>
</dbReference>
<dbReference type="PANTHER" id="PTHR33446:SF2">
    <property type="entry name" value="PROTEIN TONB"/>
    <property type="match status" value="1"/>
</dbReference>
<dbReference type="RefSeq" id="WP_145610565.1">
    <property type="nucleotide sequence ID" value="NZ_VITV01000004.1"/>
</dbReference>
<feature type="domain" description="TonB C-terminal" evidence="10">
    <location>
        <begin position="39"/>
        <end position="138"/>
    </location>
</feature>
<dbReference type="NCBIfam" id="TIGR01352">
    <property type="entry name" value="tonB_Cterm"/>
    <property type="match status" value="3"/>
</dbReference>
<dbReference type="PANTHER" id="PTHR33446">
    <property type="entry name" value="PROTEIN TONB-RELATED"/>
    <property type="match status" value="1"/>
</dbReference>
<evidence type="ECO:0000256" key="9">
    <source>
        <dbReference type="ARBA" id="ARBA00023136"/>
    </source>
</evidence>
<dbReference type="InterPro" id="IPR006260">
    <property type="entry name" value="TonB/TolA_C"/>
</dbReference>
<dbReference type="Gene3D" id="3.30.1150.10">
    <property type="match status" value="3"/>
</dbReference>
<proteinExistence type="inferred from homology"/>
<dbReference type="GO" id="GO:0055085">
    <property type="term" value="P:transmembrane transport"/>
    <property type="evidence" value="ECO:0007669"/>
    <property type="project" value="InterPro"/>
</dbReference>
<keyword evidence="8" id="KW-1133">Transmembrane helix</keyword>
<organism evidence="11 12">
    <name type="scientific">Nitrospirillum amazonense</name>
    <dbReference type="NCBI Taxonomy" id="28077"/>
    <lineage>
        <taxon>Bacteria</taxon>
        <taxon>Pseudomonadati</taxon>
        <taxon>Pseudomonadota</taxon>
        <taxon>Alphaproteobacteria</taxon>
        <taxon>Rhodospirillales</taxon>
        <taxon>Azospirillaceae</taxon>
        <taxon>Nitrospirillum</taxon>
    </lineage>
</organism>
<evidence type="ECO:0000256" key="2">
    <source>
        <dbReference type="ARBA" id="ARBA00006555"/>
    </source>
</evidence>
<keyword evidence="4" id="KW-1003">Cell membrane</keyword>
<dbReference type="GO" id="GO:0031992">
    <property type="term" value="F:energy transducer activity"/>
    <property type="evidence" value="ECO:0007669"/>
    <property type="project" value="TreeGrafter"/>
</dbReference>
<accession>A0A560JVA6</accession>
<dbReference type="GO" id="GO:0015031">
    <property type="term" value="P:protein transport"/>
    <property type="evidence" value="ECO:0007669"/>
    <property type="project" value="UniProtKB-KW"/>
</dbReference>
<evidence type="ECO:0000256" key="4">
    <source>
        <dbReference type="ARBA" id="ARBA00022475"/>
    </source>
</evidence>
<keyword evidence="5" id="KW-0997">Cell inner membrane</keyword>
<evidence type="ECO:0000256" key="3">
    <source>
        <dbReference type="ARBA" id="ARBA00022448"/>
    </source>
</evidence>
<evidence type="ECO:0000256" key="8">
    <source>
        <dbReference type="ARBA" id="ARBA00022989"/>
    </source>
</evidence>
<keyword evidence="9" id="KW-0472">Membrane</keyword>
<sequence length="381" mass="41796">MARWYAHIGRLLFLSMMYDAWTMEAHAIPADSPSPAGSPVKLDAKSFFDAQPIYPPDSIAAQEEGRLVFIVLCDVDGTVSDAVIMESSGHERLDQSLLTAARAHRWGCAIHDANGDPPDGIRRAIWGSTKIAYRFQLQMSDGSRPTPNRPPPPEAAVQLETVTPPVYPAAARAAGEQGRVDLRFLCQPDGRLSDITIDHSSSHADLDQATLAAAQSGKWRCQLPADSREATVGSYSHTFRLSPVPPQPIPPPPPPPSKPMPFWERQFLPQLPVEISSAALPRLPVPYPPESVRLKEEGRVRFTAFCNDAGMFTSAHIQSSSGYKRLDDALLAAVDSHRWRCANPKSAKPPLTSLVEAEYLFRLPARQKGGPRVRDKPLPKP</sequence>
<keyword evidence="3" id="KW-0813">Transport</keyword>
<comment type="caution">
    <text evidence="11">The sequence shown here is derived from an EMBL/GenBank/DDBJ whole genome shotgun (WGS) entry which is preliminary data.</text>
</comment>
<evidence type="ECO:0000256" key="6">
    <source>
        <dbReference type="ARBA" id="ARBA00022692"/>
    </source>
</evidence>
<evidence type="ECO:0000256" key="5">
    <source>
        <dbReference type="ARBA" id="ARBA00022519"/>
    </source>
</evidence>
<dbReference type="GO" id="GO:0098797">
    <property type="term" value="C:plasma membrane protein complex"/>
    <property type="evidence" value="ECO:0007669"/>
    <property type="project" value="TreeGrafter"/>
</dbReference>
<evidence type="ECO:0000313" key="11">
    <source>
        <dbReference type="EMBL" id="TWB75008.1"/>
    </source>
</evidence>
<comment type="subcellular location">
    <subcellularLocation>
        <location evidence="1">Cell inner membrane</location>
        <topology evidence="1">Single-pass membrane protein</topology>
        <orientation evidence="1">Periplasmic side</orientation>
    </subcellularLocation>
</comment>
<comment type="similarity">
    <text evidence="2">Belongs to the TonB family.</text>
</comment>
<name>A0A560JVA6_9PROT</name>
<dbReference type="EMBL" id="VITV01000004">
    <property type="protein sequence ID" value="TWB75008.1"/>
    <property type="molecule type" value="Genomic_DNA"/>
</dbReference>
<keyword evidence="7" id="KW-0653">Protein transport</keyword>
<dbReference type="SUPFAM" id="SSF74653">
    <property type="entry name" value="TolA/TonB C-terminal domain"/>
    <property type="match status" value="3"/>
</dbReference>
<keyword evidence="6" id="KW-0812">Transmembrane</keyword>
<evidence type="ECO:0000256" key="1">
    <source>
        <dbReference type="ARBA" id="ARBA00004383"/>
    </source>
</evidence>
<dbReference type="Proteomes" id="UP000320516">
    <property type="component" value="Unassembled WGS sequence"/>
</dbReference>
<feature type="domain" description="TonB C-terminal" evidence="10">
    <location>
        <begin position="152"/>
        <end position="248"/>
    </location>
</feature>
<gene>
    <name evidence="11" type="ORF">FBZ87_104103</name>
</gene>
<protein>
    <submittedName>
        <fullName evidence="11">TonB family protein</fullName>
    </submittedName>
</protein>
<dbReference type="Pfam" id="PF03544">
    <property type="entry name" value="TonB_C"/>
    <property type="match status" value="3"/>
</dbReference>
<reference evidence="11 12" key="1">
    <citation type="submission" date="2019-06" db="EMBL/GenBank/DDBJ databases">
        <title>Genomic Encyclopedia of Type Strains, Phase IV (KMG-V): Genome sequencing to study the core and pangenomes of soil and plant-associated prokaryotes.</title>
        <authorList>
            <person name="Whitman W."/>
        </authorList>
    </citation>
    <scope>NUCLEOTIDE SEQUENCE [LARGE SCALE GENOMIC DNA]</scope>
    <source>
        <strain evidence="11 12">BR 12005</strain>
    </source>
</reference>